<feature type="compositionally biased region" description="Basic residues" evidence="1">
    <location>
        <begin position="335"/>
        <end position="346"/>
    </location>
</feature>
<organism evidence="3 4">
    <name type="scientific">Mycena pura</name>
    <dbReference type="NCBI Taxonomy" id="153505"/>
    <lineage>
        <taxon>Eukaryota</taxon>
        <taxon>Fungi</taxon>
        <taxon>Dikarya</taxon>
        <taxon>Basidiomycota</taxon>
        <taxon>Agaricomycotina</taxon>
        <taxon>Agaricomycetes</taxon>
        <taxon>Agaricomycetidae</taxon>
        <taxon>Agaricales</taxon>
        <taxon>Marasmiineae</taxon>
        <taxon>Mycenaceae</taxon>
        <taxon>Mycena</taxon>
    </lineage>
</organism>
<reference evidence="3" key="1">
    <citation type="submission" date="2023-03" db="EMBL/GenBank/DDBJ databases">
        <title>Massive genome expansion in bonnet fungi (Mycena s.s.) driven by repeated elements and novel gene families across ecological guilds.</title>
        <authorList>
            <consortium name="Lawrence Berkeley National Laboratory"/>
            <person name="Harder C.B."/>
            <person name="Miyauchi S."/>
            <person name="Viragh M."/>
            <person name="Kuo A."/>
            <person name="Thoen E."/>
            <person name="Andreopoulos B."/>
            <person name="Lu D."/>
            <person name="Skrede I."/>
            <person name="Drula E."/>
            <person name="Henrissat B."/>
            <person name="Morin E."/>
            <person name="Kohler A."/>
            <person name="Barry K."/>
            <person name="LaButti K."/>
            <person name="Morin E."/>
            <person name="Salamov A."/>
            <person name="Lipzen A."/>
            <person name="Mereny Z."/>
            <person name="Hegedus B."/>
            <person name="Baldrian P."/>
            <person name="Stursova M."/>
            <person name="Weitz H."/>
            <person name="Taylor A."/>
            <person name="Grigoriev I.V."/>
            <person name="Nagy L.G."/>
            <person name="Martin F."/>
            <person name="Kauserud H."/>
        </authorList>
    </citation>
    <scope>NUCLEOTIDE SEQUENCE</scope>
    <source>
        <strain evidence="3">9144</strain>
    </source>
</reference>
<feature type="domain" description="DUF8205" evidence="2">
    <location>
        <begin position="4"/>
        <end position="114"/>
    </location>
</feature>
<evidence type="ECO:0000313" key="3">
    <source>
        <dbReference type="EMBL" id="KAJ7194320.1"/>
    </source>
</evidence>
<feature type="region of interest" description="Disordered" evidence="1">
    <location>
        <begin position="393"/>
        <end position="465"/>
    </location>
</feature>
<dbReference type="AlphaFoldDB" id="A0AAD6XZT6"/>
<dbReference type="InterPro" id="IPR058518">
    <property type="entry name" value="DUF8205"/>
</dbReference>
<dbReference type="Proteomes" id="UP001219525">
    <property type="component" value="Unassembled WGS sequence"/>
</dbReference>
<sequence length="499" mass="53935">MDAAQVWRSARESATSAGLATSPVGLVVLSKASALVQIFPIIVVPQMMDIMRHSPTFQRVSSLTGITTIPVDVASLMEMINKHIRADDKNKLSLRTEMTPEDVHIMRDAASGNPAATILKEKMARDSMYQVLYHFVQFVFEEIFEYAKQVTGEKGLKYPIFFATTEQHHIILKLSPICEAFANGLQLLADQNYNYLQYAKLLAMFIGICISQQATITKKNVLTAKQASTRRPSGTSNQTNGTTEFNQAPARGGQTGRGAHTTAANVGKRVVDGGKQAADGGERAANRLRTAGRRRAVCGEWRAASSAIQAGAKRGRRWLSCARAVSGDSREAQPRKSRTPGGQRKKDKWEAEVLSGGHYLAILWHHELYEMGSEAEALWTYCMALGSGGAGTKALSQAGLSAHDVQPASPEEQAGRREGKEDEGKGQAATSTSVTCHGLTTIKQRRPAATSAATSASAAATSDSVMGDLENISSLEYHAKLEKSHTSQFLSEAADNHEK</sequence>
<feature type="compositionally biased region" description="Polar residues" evidence="1">
    <location>
        <begin position="222"/>
        <end position="246"/>
    </location>
</feature>
<evidence type="ECO:0000256" key="1">
    <source>
        <dbReference type="SAM" id="MobiDB-lite"/>
    </source>
</evidence>
<proteinExistence type="predicted"/>
<comment type="caution">
    <text evidence="3">The sequence shown here is derived from an EMBL/GenBank/DDBJ whole genome shotgun (WGS) entry which is preliminary data.</text>
</comment>
<feature type="region of interest" description="Disordered" evidence="1">
    <location>
        <begin position="324"/>
        <end position="348"/>
    </location>
</feature>
<feature type="compositionally biased region" description="Basic and acidic residues" evidence="1">
    <location>
        <begin position="413"/>
        <end position="425"/>
    </location>
</feature>
<accession>A0AAD6XZT6</accession>
<dbReference type="EMBL" id="JARJCW010000099">
    <property type="protein sequence ID" value="KAJ7194320.1"/>
    <property type="molecule type" value="Genomic_DNA"/>
</dbReference>
<evidence type="ECO:0000313" key="4">
    <source>
        <dbReference type="Proteomes" id="UP001219525"/>
    </source>
</evidence>
<feature type="region of interest" description="Disordered" evidence="1">
    <location>
        <begin position="222"/>
        <end position="264"/>
    </location>
</feature>
<keyword evidence="4" id="KW-1185">Reference proteome</keyword>
<protein>
    <recommendedName>
        <fullName evidence="2">DUF8205 domain-containing protein</fullName>
    </recommendedName>
</protein>
<gene>
    <name evidence="3" type="ORF">GGX14DRAFT_404774</name>
</gene>
<dbReference type="Pfam" id="PF26632">
    <property type="entry name" value="DUF8205"/>
    <property type="match status" value="1"/>
</dbReference>
<name>A0AAD6XZT6_9AGAR</name>
<feature type="compositionally biased region" description="Low complexity" evidence="1">
    <location>
        <begin position="448"/>
        <end position="462"/>
    </location>
</feature>
<evidence type="ECO:0000259" key="2">
    <source>
        <dbReference type="Pfam" id="PF26632"/>
    </source>
</evidence>